<dbReference type="EMBL" id="PDYG01000024">
    <property type="protein sequence ID" value="PHU37905.1"/>
    <property type="molecule type" value="Genomic_DNA"/>
</dbReference>
<evidence type="ECO:0000313" key="2">
    <source>
        <dbReference type="Proteomes" id="UP000224563"/>
    </source>
</evidence>
<keyword evidence="2" id="KW-1185">Reference proteome</keyword>
<dbReference type="AlphaFoldDB" id="A0A2G3E424"/>
<evidence type="ECO:0000313" key="1">
    <source>
        <dbReference type="EMBL" id="PHU37905.1"/>
    </source>
</evidence>
<reference evidence="1 2" key="1">
    <citation type="submission" date="2017-10" db="EMBL/GenBank/DDBJ databases">
        <title>Resolving the taxonomy of Roseburia spp., Eubacterium rectale and Agathobacter spp. through phylogenomic analysis.</title>
        <authorList>
            <person name="Sheridan P.O."/>
            <person name="Walker A.W."/>
            <person name="Duncan S.H."/>
            <person name="Scott K.P."/>
            <person name="Toole P.W.O."/>
            <person name="Luis P."/>
            <person name="Flint H.J."/>
        </authorList>
    </citation>
    <scope>NUCLEOTIDE SEQUENCE [LARGE SCALE GENOMIC DNA]</scope>
    <source>
        <strain evidence="1 2">JK623</strain>
    </source>
</reference>
<reference evidence="1 2" key="2">
    <citation type="submission" date="2017-10" db="EMBL/GenBank/DDBJ databases">
        <authorList>
            <person name="Banno H."/>
            <person name="Chua N.-H."/>
        </authorList>
    </citation>
    <scope>NUCLEOTIDE SEQUENCE [LARGE SCALE GENOMIC DNA]</scope>
    <source>
        <strain evidence="1 2">JK623</strain>
    </source>
</reference>
<name>A0A2G3E424_9FIRM</name>
<dbReference type="Proteomes" id="UP000224563">
    <property type="component" value="Unassembled WGS sequence"/>
</dbReference>
<accession>A0A2G3E424</accession>
<dbReference type="RefSeq" id="WP_099385933.1">
    <property type="nucleotide sequence ID" value="NZ_JANSWH010000086.1"/>
</dbReference>
<organism evidence="1 2">
    <name type="scientific">Agathobacter ruminis</name>
    <dbReference type="NCBI Taxonomy" id="1712665"/>
    <lineage>
        <taxon>Bacteria</taxon>
        <taxon>Bacillati</taxon>
        <taxon>Bacillota</taxon>
        <taxon>Clostridia</taxon>
        <taxon>Lachnospirales</taxon>
        <taxon>Lachnospiraceae</taxon>
        <taxon>Agathobacter</taxon>
    </lineage>
</organism>
<gene>
    <name evidence="1" type="ORF">CSX02_05540</name>
</gene>
<proteinExistence type="predicted"/>
<comment type="caution">
    <text evidence="1">The sequence shown here is derived from an EMBL/GenBank/DDBJ whole genome shotgun (WGS) entry which is preliminary data.</text>
</comment>
<protein>
    <submittedName>
        <fullName evidence="1">Uncharacterized protein</fullName>
    </submittedName>
</protein>
<sequence>MEYELSYRSEENHIFIPEWENREIKKMPEYQYTLEETKDQYYYEIEIGSTWDDNFGELIVRKVKGSGKDETLEQLTAREIEEILSYVGSVCFI</sequence>